<protein>
    <recommendedName>
        <fullName evidence="1">Acyl-CoA thioesterase-like C-terminal domain-containing protein</fullName>
    </recommendedName>
</protein>
<dbReference type="InterPro" id="IPR049450">
    <property type="entry name" value="ACOT8-like_C"/>
</dbReference>
<evidence type="ECO:0000313" key="3">
    <source>
        <dbReference type="Proteomes" id="UP000544331"/>
    </source>
</evidence>
<gene>
    <name evidence="2" type="ORF">FMUND_8909</name>
</gene>
<dbReference type="OrthoDB" id="2532955at2759"/>
<evidence type="ECO:0000259" key="1">
    <source>
        <dbReference type="Pfam" id="PF20789"/>
    </source>
</evidence>
<dbReference type="AlphaFoldDB" id="A0A8H5YG86"/>
<name>A0A8H5YG86_9HYPO</name>
<dbReference type="Pfam" id="PF20789">
    <property type="entry name" value="4HBT_3C"/>
    <property type="match status" value="1"/>
</dbReference>
<dbReference type="PANTHER" id="PTHR38110">
    <property type="entry name" value="CHROMOSOME 23, WHOLE GENOME SHOTGUN SEQUENCE"/>
    <property type="match status" value="1"/>
</dbReference>
<dbReference type="Gene3D" id="2.40.160.210">
    <property type="entry name" value="Acyl-CoA thioesterase, double hotdog domain"/>
    <property type="match status" value="1"/>
</dbReference>
<dbReference type="InterPro" id="IPR042171">
    <property type="entry name" value="Acyl-CoA_hotdog"/>
</dbReference>
<dbReference type="EMBL" id="JAAOAN010000306">
    <property type="protein sequence ID" value="KAF5711514.1"/>
    <property type="molecule type" value="Genomic_DNA"/>
</dbReference>
<comment type="caution">
    <text evidence="2">The sequence shown here is derived from an EMBL/GenBank/DDBJ whole genome shotgun (WGS) entry which is preliminary data.</text>
</comment>
<accession>A0A8H5YG86</accession>
<dbReference type="Proteomes" id="UP000544331">
    <property type="component" value="Unassembled WGS sequence"/>
</dbReference>
<sequence>MSDPPQIHDLMIVFDAVTGGTVGVAALKRAIPDIINFVALADCFERIGVLAYRNYAYTAEKVVEWSGWCYPSCDPSPPSTDDILKFVKKLEMPDDSEYKLNCASKTALAKAYQEIRKDGTIILLYNHAPPLLEHIGGDHYDSEQIMLVWYGETGPLFRNWVNGANALAGIASVKKAVVLSFSLGYADNLSDWSPYLYLSADGNIDTPPAFKTTYKDDPTLLNMVCEANMEIFCGPDYGNLQIIDIHTAPRNCLRVPYGGFSNINQQLNKFTSRDLAKNYINRGEWSKNVIAKHMNRIIRTNLSVITIHPLFGRLWAAVCMDRTGDKLNKTLMRRFRAQVRLISNAEDKRQAQAWLEGTYTFFHEINEEIQMPAEVNLWDNIPPEETKCCGFCFEEKSILIGCTNPSCAVELRMSNNERWTTWALGYIADVTPALIFEGYLPTDLDAPVPKDRLAFDKIFWMPTVSMSLDVKKALPKESEEWLSIRISAKVIENVRYDAEVIVFDREGDVLALSNHVALILDGERNWTRKDKL</sequence>
<dbReference type="PANTHER" id="PTHR38110:SF1">
    <property type="entry name" value="THIOESTERASE DOMAIN-CONTAINING PROTEIN"/>
    <property type="match status" value="1"/>
</dbReference>
<proteinExistence type="predicted"/>
<feature type="domain" description="Acyl-CoA thioesterase-like C-terminal" evidence="1">
    <location>
        <begin position="412"/>
        <end position="519"/>
    </location>
</feature>
<keyword evidence="3" id="KW-1185">Reference proteome</keyword>
<dbReference type="InterPro" id="IPR052389">
    <property type="entry name" value="Sec_Metab_Biosynth-Assoc"/>
</dbReference>
<reference evidence="2 3" key="1">
    <citation type="submission" date="2020-05" db="EMBL/GenBank/DDBJ databases">
        <title>Identification and distribution of gene clusters putatively required for synthesis of sphingolipid metabolism inhibitors in phylogenetically diverse species of the filamentous fungus Fusarium.</title>
        <authorList>
            <person name="Kim H.-S."/>
            <person name="Busman M."/>
            <person name="Brown D.W."/>
            <person name="Divon H."/>
            <person name="Uhlig S."/>
            <person name="Proctor R.H."/>
        </authorList>
    </citation>
    <scope>NUCLEOTIDE SEQUENCE [LARGE SCALE GENOMIC DNA]</scope>
    <source>
        <strain evidence="2 3">NRRL 66235</strain>
    </source>
</reference>
<evidence type="ECO:0000313" key="2">
    <source>
        <dbReference type="EMBL" id="KAF5711514.1"/>
    </source>
</evidence>
<organism evidence="2 3">
    <name type="scientific">Fusarium mundagurra</name>
    <dbReference type="NCBI Taxonomy" id="1567541"/>
    <lineage>
        <taxon>Eukaryota</taxon>
        <taxon>Fungi</taxon>
        <taxon>Dikarya</taxon>
        <taxon>Ascomycota</taxon>
        <taxon>Pezizomycotina</taxon>
        <taxon>Sordariomycetes</taxon>
        <taxon>Hypocreomycetidae</taxon>
        <taxon>Hypocreales</taxon>
        <taxon>Nectriaceae</taxon>
        <taxon>Fusarium</taxon>
        <taxon>Fusarium fujikuroi species complex</taxon>
    </lineage>
</organism>